<organism evidence="2 3">
    <name type="scientific">Streptomyces rectiviolaceus</name>
    <dbReference type="NCBI Taxonomy" id="332591"/>
    <lineage>
        <taxon>Bacteria</taxon>
        <taxon>Bacillati</taxon>
        <taxon>Actinomycetota</taxon>
        <taxon>Actinomycetes</taxon>
        <taxon>Kitasatosporales</taxon>
        <taxon>Streptomycetaceae</taxon>
        <taxon>Streptomyces</taxon>
    </lineage>
</organism>
<proteinExistence type="predicted"/>
<keyword evidence="3" id="KW-1185">Reference proteome</keyword>
<feature type="region of interest" description="Disordered" evidence="1">
    <location>
        <begin position="1"/>
        <end position="69"/>
    </location>
</feature>
<evidence type="ECO:0000313" key="2">
    <source>
        <dbReference type="EMBL" id="GAA3140636.1"/>
    </source>
</evidence>
<dbReference type="EMBL" id="BAAAUG010000162">
    <property type="protein sequence ID" value="GAA3140636.1"/>
    <property type="molecule type" value="Genomic_DNA"/>
</dbReference>
<comment type="caution">
    <text evidence="2">The sequence shown here is derived from an EMBL/GenBank/DDBJ whole genome shotgun (WGS) entry which is preliminary data.</text>
</comment>
<evidence type="ECO:0000313" key="3">
    <source>
        <dbReference type="Proteomes" id="UP001501637"/>
    </source>
</evidence>
<feature type="compositionally biased region" description="Basic and acidic residues" evidence="1">
    <location>
        <begin position="31"/>
        <end position="45"/>
    </location>
</feature>
<evidence type="ECO:0000256" key="1">
    <source>
        <dbReference type="SAM" id="MobiDB-lite"/>
    </source>
</evidence>
<name>A0ABP6N9M4_9ACTN</name>
<reference evidence="3" key="1">
    <citation type="journal article" date="2019" name="Int. J. Syst. Evol. Microbiol.">
        <title>The Global Catalogue of Microorganisms (GCM) 10K type strain sequencing project: providing services to taxonomists for standard genome sequencing and annotation.</title>
        <authorList>
            <consortium name="The Broad Institute Genomics Platform"/>
            <consortium name="The Broad Institute Genome Sequencing Center for Infectious Disease"/>
            <person name="Wu L."/>
            <person name="Ma J."/>
        </authorList>
    </citation>
    <scope>NUCLEOTIDE SEQUENCE [LARGE SCALE GENOMIC DNA]</scope>
    <source>
        <strain evidence="3">JCM 9092</strain>
    </source>
</reference>
<sequence length="69" mass="6948">MPRQALVRVPDESVAQSLGGSVPVAPPAVGDRADDIGGVHDEESSHGVTLAHGGPSPGQAPDRSGLRQT</sequence>
<protein>
    <submittedName>
        <fullName evidence="2">Uncharacterized protein</fullName>
    </submittedName>
</protein>
<gene>
    <name evidence="2" type="ORF">GCM10010449_70780</name>
</gene>
<dbReference type="Proteomes" id="UP001501637">
    <property type="component" value="Unassembled WGS sequence"/>
</dbReference>
<accession>A0ABP6N9M4</accession>